<dbReference type="Gene3D" id="3.10.28.20">
    <property type="entry name" value="Acetamidase/Formamidase-like domains"/>
    <property type="match status" value="1"/>
</dbReference>
<reference evidence="1 3" key="1">
    <citation type="submission" date="2017-01" db="EMBL/GenBank/DDBJ databases">
        <authorList>
            <person name="Varghese N."/>
            <person name="Submissions S."/>
        </authorList>
    </citation>
    <scope>NUCLEOTIDE SEQUENCE [LARGE SCALE GENOMIC DNA]</scope>
    <source>
        <strain evidence="1 3">DSM 18447</strain>
    </source>
</reference>
<reference evidence="2 4" key="2">
    <citation type="submission" date="2021-01" db="EMBL/GenBank/DDBJ databases">
        <title>Biogeographic distribution of Paracoccus.</title>
        <authorList>
            <person name="Hollensteiner J."/>
            <person name="Leineberger J."/>
            <person name="Brinkhoff T."/>
            <person name="Daniel R."/>
        </authorList>
    </citation>
    <scope>NUCLEOTIDE SEQUENCE [LARGE SCALE GENOMIC DNA]</scope>
    <source>
        <strain evidence="2 4">DSM 18447</strain>
    </source>
</reference>
<name>A0AA46A6S9_9RHOB</name>
<accession>A0AA46A6S9</accession>
<dbReference type="SUPFAM" id="SSF141130">
    <property type="entry name" value="Acetamidase/Formamidase-like"/>
    <property type="match status" value="1"/>
</dbReference>
<evidence type="ECO:0000313" key="1">
    <source>
        <dbReference type="EMBL" id="SIT02871.1"/>
    </source>
</evidence>
<dbReference type="EMBL" id="CP067140">
    <property type="protein sequence ID" value="WCR02925.1"/>
    <property type="molecule type" value="Genomic_DNA"/>
</dbReference>
<evidence type="ECO:0000313" key="4">
    <source>
        <dbReference type="Proteomes" id="UP001215549"/>
    </source>
</evidence>
<dbReference type="Proteomes" id="UP000186216">
    <property type="component" value="Unassembled WGS sequence"/>
</dbReference>
<protein>
    <submittedName>
        <fullName evidence="1">Uncharacterized protein</fullName>
    </submittedName>
</protein>
<sequence length="60" mass="6511">MKEAVRQSIGLLTGRYQMDRATALAYLSADVDFEVSQVVDKTKGVHALIPKADFSALAVD</sequence>
<dbReference type="AlphaFoldDB" id="A0AA46A6S9"/>
<dbReference type="EMBL" id="FTOU01000013">
    <property type="protein sequence ID" value="SIT02871.1"/>
    <property type="molecule type" value="Genomic_DNA"/>
</dbReference>
<evidence type="ECO:0000313" key="3">
    <source>
        <dbReference type="Proteomes" id="UP000186216"/>
    </source>
</evidence>
<gene>
    <name evidence="2" type="ORF">JHX88_19290</name>
    <name evidence="1" type="ORF">SAMN05421772_1132</name>
</gene>
<evidence type="ECO:0000313" key="2">
    <source>
        <dbReference type="EMBL" id="WCR02925.1"/>
    </source>
</evidence>
<keyword evidence="4" id="KW-1185">Reference proteome</keyword>
<dbReference type="Proteomes" id="UP001215549">
    <property type="component" value="Chromosome"/>
</dbReference>
<proteinExistence type="predicted"/>
<organism evidence="1 3">
    <name type="scientific">Paracoccus saliphilus</name>
    <dbReference type="NCBI Taxonomy" id="405559"/>
    <lineage>
        <taxon>Bacteria</taxon>
        <taxon>Pseudomonadati</taxon>
        <taxon>Pseudomonadota</taxon>
        <taxon>Alphaproteobacteria</taxon>
        <taxon>Rhodobacterales</taxon>
        <taxon>Paracoccaceae</taxon>
        <taxon>Paracoccus</taxon>
    </lineage>
</organism>
<dbReference type="RefSeq" id="WP_076527262.1">
    <property type="nucleotide sequence ID" value="NZ_CP067140.1"/>
</dbReference>